<sequence>MYGVQCVERNSVCAEIVTANSALLRRRSFSSNVFAGDSQAVFC</sequence>
<name>A0A094PZ44_9ZZZZ</name>
<protein>
    <submittedName>
        <fullName evidence="1">Uncharacterized protein</fullName>
    </submittedName>
</protein>
<accession>A0A094PZ44</accession>
<evidence type="ECO:0000313" key="1">
    <source>
        <dbReference type="EMBL" id="KGA16382.1"/>
    </source>
</evidence>
<comment type="caution">
    <text evidence="1">The sequence shown here is derived from an EMBL/GenBank/DDBJ whole genome shotgun (WGS) entry which is preliminary data.</text>
</comment>
<organism evidence="1">
    <name type="scientific">freshwater metagenome</name>
    <dbReference type="NCBI Taxonomy" id="449393"/>
    <lineage>
        <taxon>unclassified sequences</taxon>
        <taxon>metagenomes</taxon>
        <taxon>ecological metagenomes</taxon>
    </lineage>
</organism>
<dbReference type="EMBL" id="JNSL01000086">
    <property type="protein sequence ID" value="KGA16382.1"/>
    <property type="molecule type" value="Genomic_DNA"/>
</dbReference>
<reference evidence="1" key="1">
    <citation type="submission" date="2014-06" db="EMBL/GenBank/DDBJ databases">
        <title>Key roles for freshwater Actinobacteria revealed by deep metagenomic sequencing.</title>
        <authorList>
            <person name="Ghai R."/>
            <person name="Mizuno C.M."/>
            <person name="Picazo A."/>
            <person name="Camacho A."/>
            <person name="Rodriguez-Valera F."/>
        </authorList>
    </citation>
    <scope>NUCLEOTIDE SEQUENCE</scope>
</reference>
<dbReference type="AlphaFoldDB" id="A0A094PZ44"/>
<proteinExistence type="predicted"/>
<gene>
    <name evidence="1" type="ORF">GM51_12715</name>
</gene>